<dbReference type="PANTHER" id="PTHR48099:SF5">
    <property type="entry name" value="C-1-TETRAHYDROFOLATE SYNTHASE, CYTOPLASMIC"/>
    <property type="match status" value="1"/>
</dbReference>
<dbReference type="Pfam" id="PF00763">
    <property type="entry name" value="THF_DHG_CYH"/>
    <property type="match status" value="1"/>
</dbReference>
<keyword evidence="3" id="KW-0554">One-carbon metabolism</keyword>
<evidence type="ECO:0000256" key="2">
    <source>
        <dbReference type="ARBA" id="ARBA00011738"/>
    </source>
</evidence>
<sequence length="292" mass="31939">MSGQQEFGKIIDGKEISSQVKESIKDEITLMKEKGLRAPCLVVILVGDRKDSQTYVRNKKKTASDLGINSIDILLPEQTTQQELIDLVQSYSKKDDVDGILVQLPLPSHINEEIILTQIDESKDVDGFHPVNIGKLAMRGRKADFEPCTPKGCIEMLDRSGIEIAGKNAVVLGRSNIVGLPVSMLLLSRDATVTICHSKTPNLKEKCREADILVVAIGKAKLVKKDWVKTGAVVIDVGMNTDENNKLCGDVDYNEVKEVASYITPVPGGVGPMTIAMLMKNTLESAKKKLLK</sequence>
<dbReference type="KEGG" id="ddi:DDB_G0283121"/>
<dbReference type="HAMAP" id="MF_01576">
    <property type="entry name" value="THF_DHG_CYH"/>
    <property type="match status" value="1"/>
</dbReference>
<dbReference type="PRINTS" id="PR00085">
    <property type="entry name" value="THFDHDRGNASE"/>
</dbReference>
<evidence type="ECO:0000256" key="4">
    <source>
        <dbReference type="ARBA" id="ARBA00022605"/>
    </source>
</evidence>
<keyword evidence="9" id="KW-0368">Histidine biosynthesis</keyword>
<keyword evidence="5" id="KW-0658">Purine biosynthesis</keyword>
<dbReference type="RefSeq" id="XP_639248.1">
    <property type="nucleotide sequence ID" value="XM_634156.1"/>
</dbReference>
<dbReference type="Reactome" id="R-DDI-196757">
    <property type="pathway name" value="Metabolism of folate and pterines"/>
</dbReference>
<dbReference type="GO" id="GO:0006164">
    <property type="term" value="P:purine nucleotide biosynthetic process"/>
    <property type="evidence" value="ECO:0007669"/>
    <property type="project" value="UniProtKB-KW"/>
</dbReference>
<keyword evidence="11" id="KW-0511">Multifunctional enzyme</keyword>
<dbReference type="EMBL" id="AAFI02000050">
    <property type="protein sequence ID" value="EAL65890.1"/>
    <property type="molecule type" value="Genomic_DNA"/>
</dbReference>
<dbReference type="Gene3D" id="3.40.50.720">
    <property type="entry name" value="NAD(P)-binding Rossmann-like Domain"/>
    <property type="match status" value="1"/>
</dbReference>
<evidence type="ECO:0000256" key="11">
    <source>
        <dbReference type="ARBA" id="ARBA00023268"/>
    </source>
</evidence>
<dbReference type="PhylomeDB" id="Q54RI8"/>
<dbReference type="PRO" id="PR:Q54RI8"/>
<dbReference type="InterPro" id="IPR020631">
    <property type="entry name" value="THF_DH/CycHdrlase_NAD-bd_dom"/>
</dbReference>
<dbReference type="GO" id="GO:0009396">
    <property type="term" value="P:folic acid-containing compound biosynthetic process"/>
    <property type="evidence" value="ECO:0000250"/>
    <property type="project" value="dictyBase"/>
</dbReference>
<keyword evidence="7" id="KW-0521">NADP</keyword>
<evidence type="ECO:0000313" key="14">
    <source>
        <dbReference type="EMBL" id="EAL65890.1"/>
    </source>
</evidence>
<accession>Q54RI8</accession>
<keyword evidence="8" id="KW-0560">Oxidoreductase</keyword>
<dbReference type="InterPro" id="IPR020630">
    <property type="entry name" value="THF_DH/CycHdrlase_cat_dom"/>
</dbReference>
<feature type="domain" description="Tetrahydrofolate dehydrogenase/cyclohydrolase NAD(P)-binding" evidence="13">
    <location>
        <begin position="147"/>
        <end position="289"/>
    </location>
</feature>
<dbReference type="InParanoid" id="Q54RI8"/>
<dbReference type="SUPFAM" id="SSF53223">
    <property type="entry name" value="Aminoacid dehydrogenase-like, N-terminal domain"/>
    <property type="match status" value="1"/>
</dbReference>
<dbReference type="GO" id="GO:0009086">
    <property type="term" value="P:methionine biosynthetic process"/>
    <property type="evidence" value="ECO:0007669"/>
    <property type="project" value="UniProtKB-KW"/>
</dbReference>
<dbReference type="OMA" id="VCHILTK"/>
<name>Q54RI8_DICDI</name>
<dbReference type="GeneID" id="8623934"/>
<evidence type="ECO:0000256" key="3">
    <source>
        <dbReference type="ARBA" id="ARBA00022563"/>
    </source>
</evidence>
<dbReference type="dictyBase" id="DDB_G0283121"/>
<dbReference type="PaxDb" id="44689-DDB0230115"/>
<evidence type="ECO:0000313" key="15">
    <source>
        <dbReference type="Proteomes" id="UP000002195"/>
    </source>
</evidence>
<dbReference type="NCBIfam" id="NF008058">
    <property type="entry name" value="PRK10792.1"/>
    <property type="match status" value="1"/>
</dbReference>
<dbReference type="GO" id="GO:0004488">
    <property type="term" value="F:methylenetetrahydrofolate dehydrogenase (NADP+) activity"/>
    <property type="evidence" value="ECO:0000318"/>
    <property type="project" value="GO_Central"/>
</dbReference>
<dbReference type="GO" id="GO:0035999">
    <property type="term" value="P:tetrahydrofolate interconversion"/>
    <property type="evidence" value="ECO:0000318"/>
    <property type="project" value="GO_Central"/>
</dbReference>
<evidence type="ECO:0000256" key="1">
    <source>
        <dbReference type="ARBA" id="ARBA00004777"/>
    </source>
</evidence>
<dbReference type="VEuPathDB" id="AmoebaDB:DDB_G0283121"/>
<comment type="caution">
    <text evidence="14">The sequence shown here is derived from an EMBL/GenBank/DDBJ whole genome shotgun (WGS) entry which is preliminary data.</text>
</comment>
<dbReference type="eggNOG" id="KOG0089">
    <property type="taxonomic scope" value="Eukaryota"/>
</dbReference>
<dbReference type="STRING" id="44689.Q54RI8"/>
<dbReference type="SMR" id="Q54RI8"/>
<feature type="domain" description="Tetrahydrofolate dehydrogenase/cyclohydrolase catalytic" evidence="12">
    <location>
        <begin position="11"/>
        <end position="126"/>
    </location>
</feature>
<dbReference type="Pfam" id="PF02882">
    <property type="entry name" value="THF_DHG_CYH_C"/>
    <property type="match status" value="1"/>
</dbReference>
<dbReference type="CDD" id="cd01080">
    <property type="entry name" value="NAD_bind_m-THF_DH_Cyclohyd"/>
    <property type="match status" value="1"/>
</dbReference>
<keyword evidence="15" id="KW-1185">Reference proteome</keyword>
<keyword evidence="6" id="KW-0378">Hydrolase</keyword>
<dbReference type="Proteomes" id="UP000002195">
    <property type="component" value="Unassembled WGS sequence"/>
</dbReference>
<evidence type="ECO:0000256" key="6">
    <source>
        <dbReference type="ARBA" id="ARBA00022801"/>
    </source>
</evidence>
<dbReference type="FunFam" id="3.40.50.720:FF:000094">
    <property type="entry name" value="Bifunctional protein FolD"/>
    <property type="match status" value="1"/>
</dbReference>
<dbReference type="PROSITE" id="PS00767">
    <property type="entry name" value="THF_DHG_CYH_2"/>
    <property type="match status" value="1"/>
</dbReference>
<dbReference type="FunCoup" id="Q54RI8">
    <property type="interactions" value="155"/>
</dbReference>
<dbReference type="InterPro" id="IPR036291">
    <property type="entry name" value="NAD(P)-bd_dom_sf"/>
</dbReference>
<dbReference type="InterPro" id="IPR020867">
    <property type="entry name" value="THF_DH/CycHdrlase_CS"/>
</dbReference>
<gene>
    <name evidence="14" type="ORF">DDB_G0283121</name>
</gene>
<dbReference type="PANTHER" id="PTHR48099">
    <property type="entry name" value="C-1-TETRAHYDROFOLATE SYNTHASE, CYTOPLASMIC-RELATED"/>
    <property type="match status" value="1"/>
</dbReference>
<protein>
    <submittedName>
        <fullName evidence="14">Methenyl tetrahydrofolate cyclohydrolase / NADP-dependent methylene H4F dehydrogenase</fullName>
    </submittedName>
</protein>
<evidence type="ECO:0000256" key="5">
    <source>
        <dbReference type="ARBA" id="ARBA00022755"/>
    </source>
</evidence>
<keyword evidence="10" id="KW-0486">Methionine biosynthesis</keyword>
<dbReference type="HOGENOM" id="CLU_034045_2_1_1"/>
<proteinExistence type="inferred from homology"/>
<evidence type="ECO:0000256" key="10">
    <source>
        <dbReference type="ARBA" id="ARBA00023167"/>
    </source>
</evidence>
<evidence type="ECO:0000256" key="8">
    <source>
        <dbReference type="ARBA" id="ARBA00023002"/>
    </source>
</evidence>
<dbReference type="Gene3D" id="3.40.50.10860">
    <property type="entry name" value="Leucine Dehydrogenase, chain A, domain 1"/>
    <property type="match status" value="1"/>
</dbReference>
<dbReference type="InterPro" id="IPR046346">
    <property type="entry name" value="Aminoacid_DH-like_N_sf"/>
</dbReference>
<organism evidence="14 15">
    <name type="scientific">Dictyostelium discoideum</name>
    <name type="common">Social amoeba</name>
    <dbReference type="NCBI Taxonomy" id="44689"/>
    <lineage>
        <taxon>Eukaryota</taxon>
        <taxon>Amoebozoa</taxon>
        <taxon>Evosea</taxon>
        <taxon>Eumycetozoa</taxon>
        <taxon>Dictyostelia</taxon>
        <taxon>Dictyosteliales</taxon>
        <taxon>Dictyosteliaceae</taxon>
        <taxon>Dictyostelium</taxon>
    </lineage>
</organism>
<dbReference type="GO" id="GO:0000105">
    <property type="term" value="P:L-histidine biosynthetic process"/>
    <property type="evidence" value="ECO:0007669"/>
    <property type="project" value="UniProtKB-KW"/>
</dbReference>
<keyword evidence="4" id="KW-0028">Amino-acid biosynthesis</keyword>
<dbReference type="GO" id="GO:0004477">
    <property type="term" value="F:methenyltetrahydrofolate cyclohydrolase activity"/>
    <property type="evidence" value="ECO:0000318"/>
    <property type="project" value="GO_Central"/>
</dbReference>
<reference evidence="14 15" key="1">
    <citation type="journal article" date="2005" name="Nature">
        <title>The genome of the social amoeba Dictyostelium discoideum.</title>
        <authorList>
            <consortium name="The Dictyostelium discoideum Sequencing Consortium"/>
            <person name="Eichinger L."/>
            <person name="Pachebat J.A."/>
            <person name="Glockner G."/>
            <person name="Rajandream M.A."/>
            <person name="Sucgang R."/>
            <person name="Berriman M."/>
            <person name="Song J."/>
            <person name="Olsen R."/>
            <person name="Szafranski K."/>
            <person name="Xu Q."/>
            <person name="Tunggal B."/>
            <person name="Kummerfeld S."/>
            <person name="Madera M."/>
            <person name="Konfortov B.A."/>
            <person name="Rivero F."/>
            <person name="Bankier A.T."/>
            <person name="Lehmann R."/>
            <person name="Hamlin N."/>
            <person name="Davies R."/>
            <person name="Gaudet P."/>
            <person name="Fey P."/>
            <person name="Pilcher K."/>
            <person name="Chen G."/>
            <person name="Saunders D."/>
            <person name="Sodergren E."/>
            <person name="Davis P."/>
            <person name="Kerhornou A."/>
            <person name="Nie X."/>
            <person name="Hall N."/>
            <person name="Anjard C."/>
            <person name="Hemphill L."/>
            <person name="Bason N."/>
            <person name="Farbrother P."/>
            <person name="Desany B."/>
            <person name="Just E."/>
            <person name="Morio T."/>
            <person name="Rost R."/>
            <person name="Churcher C."/>
            <person name="Cooper J."/>
            <person name="Haydock S."/>
            <person name="van Driessche N."/>
            <person name="Cronin A."/>
            <person name="Goodhead I."/>
            <person name="Muzny D."/>
            <person name="Mourier T."/>
            <person name="Pain A."/>
            <person name="Lu M."/>
            <person name="Harper D."/>
            <person name="Lindsay R."/>
            <person name="Hauser H."/>
            <person name="James K."/>
            <person name="Quiles M."/>
            <person name="Madan Babu M."/>
            <person name="Saito T."/>
            <person name="Buchrieser C."/>
            <person name="Wardroper A."/>
            <person name="Felder M."/>
            <person name="Thangavelu M."/>
            <person name="Johnson D."/>
            <person name="Knights A."/>
            <person name="Loulseged H."/>
            <person name="Mungall K."/>
            <person name="Oliver K."/>
            <person name="Price C."/>
            <person name="Quail M.A."/>
            <person name="Urushihara H."/>
            <person name="Hernandez J."/>
            <person name="Rabbinowitsch E."/>
            <person name="Steffen D."/>
            <person name="Sanders M."/>
            <person name="Ma J."/>
            <person name="Kohara Y."/>
            <person name="Sharp S."/>
            <person name="Simmonds M."/>
            <person name="Spiegler S."/>
            <person name="Tivey A."/>
            <person name="Sugano S."/>
            <person name="White B."/>
            <person name="Walker D."/>
            <person name="Woodward J."/>
            <person name="Winckler T."/>
            <person name="Tanaka Y."/>
            <person name="Shaulsky G."/>
            <person name="Schleicher M."/>
            <person name="Weinstock G."/>
            <person name="Rosenthal A."/>
            <person name="Cox E.C."/>
            <person name="Chisholm R.L."/>
            <person name="Gibbs R."/>
            <person name="Loomis W.F."/>
            <person name="Platzer M."/>
            <person name="Kay R.R."/>
            <person name="Williams J."/>
            <person name="Dear P.H."/>
            <person name="Noegel A.A."/>
            <person name="Barrell B."/>
            <person name="Kuspa A."/>
        </authorList>
    </citation>
    <scope>NUCLEOTIDE SEQUENCE [LARGE SCALE GENOMIC DNA]</scope>
    <source>
        <strain evidence="14 15">AX4</strain>
    </source>
</reference>
<dbReference type="GO" id="GO:0005829">
    <property type="term" value="C:cytosol"/>
    <property type="evidence" value="ECO:0000318"/>
    <property type="project" value="GO_Central"/>
</dbReference>
<comment type="subunit">
    <text evidence="2">Homodimer.</text>
</comment>
<comment type="pathway">
    <text evidence="1">One-carbon metabolism; tetrahydrofolate interconversion.</text>
</comment>
<dbReference type="SUPFAM" id="SSF51735">
    <property type="entry name" value="NAD(P)-binding Rossmann-fold domains"/>
    <property type="match status" value="1"/>
</dbReference>
<evidence type="ECO:0000256" key="9">
    <source>
        <dbReference type="ARBA" id="ARBA00023102"/>
    </source>
</evidence>
<dbReference type="InterPro" id="IPR000672">
    <property type="entry name" value="THF_DH/CycHdrlase"/>
</dbReference>
<evidence type="ECO:0000259" key="13">
    <source>
        <dbReference type="Pfam" id="PF02882"/>
    </source>
</evidence>
<dbReference type="AlphaFoldDB" id="Q54RI8"/>
<evidence type="ECO:0000259" key="12">
    <source>
        <dbReference type="Pfam" id="PF00763"/>
    </source>
</evidence>
<dbReference type="FunFam" id="3.40.50.10860:FF:000005">
    <property type="entry name" value="C-1-tetrahydrofolate synthase, cytoplasmic, putative"/>
    <property type="match status" value="1"/>
</dbReference>
<evidence type="ECO:0000256" key="7">
    <source>
        <dbReference type="ARBA" id="ARBA00022857"/>
    </source>
</evidence>